<feature type="compositionally biased region" description="Low complexity" evidence="2">
    <location>
        <begin position="85"/>
        <end position="98"/>
    </location>
</feature>
<sequence length="546" mass="59611">MGHGGCRSRPDGNRPRARDAGRAEAGGAHRRGRRSLRDQRGLRGAVPRGREGAGESAREDECERRSDRARASSGGDRHAPHPHAPLRAPAPEEALGRGQRLHRRRPGHRRGRGSDAVNGPAKPTPSTHPSERDLIYDWNVGESAPERPPRRVQVVDETLRDGLQSPSVADPPIVEKIRALHYQARIGVHGNDIGLPGAGPRAKEAALALAKEIAGQKLAIEPYCAARTLKADIDPIIDISQKAGLRIEAATFIGSSPIRQYAEDWDLDRMLRHTEEAVTYSTKNGVPVMYVTEDTTRARPEILRKLYTTAIQCGARRVCVSDTVGHAIPEGAARVIRFMREVVDGTGEKVGVDWHGHRDRDLGVANALAALMAGADRVHGTILGIGERVGNAPLDLILINLKLLGWLDSDLTALPEYCELVSRACRVPLPYNYPALGRDAFRTATGVHAAAVIKARKKGDAWLADRVYSSVPADWLGLKQRIDVGPMCGESNVIFWLVEHGEEPDPKLVEHLFKLAKQRETVFEDAELTKVVGEFKKAQAKAARVG</sequence>
<name>A0A538SA60_UNCEI</name>
<keyword evidence="1" id="KW-0464">Manganese</keyword>
<evidence type="ECO:0000259" key="3">
    <source>
        <dbReference type="PROSITE" id="PS50991"/>
    </source>
</evidence>
<evidence type="ECO:0000313" key="4">
    <source>
        <dbReference type="EMBL" id="TMQ48260.1"/>
    </source>
</evidence>
<dbReference type="PROSITE" id="PS50991">
    <property type="entry name" value="PYR_CT"/>
    <property type="match status" value="1"/>
</dbReference>
<evidence type="ECO:0000256" key="2">
    <source>
        <dbReference type="SAM" id="MobiDB-lite"/>
    </source>
</evidence>
<organism evidence="4 5">
    <name type="scientific">Eiseniibacteriota bacterium</name>
    <dbReference type="NCBI Taxonomy" id="2212470"/>
    <lineage>
        <taxon>Bacteria</taxon>
        <taxon>Candidatus Eiseniibacteriota</taxon>
    </lineage>
</organism>
<feature type="region of interest" description="Disordered" evidence="2">
    <location>
        <begin position="1"/>
        <end position="133"/>
    </location>
</feature>
<dbReference type="Proteomes" id="UP000316292">
    <property type="component" value="Unassembled WGS sequence"/>
</dbReference>
<dbReference type="GO" id="GO:0003852">
    <property type="term" value="F:2-isopropylmalate synthase activity"/>
    <property type="evidence" value="ECO:0007669"/>
    <property type="project" value="TreeGrafter"/>
</dbReference>
<dbReference type="InterPro" id="IPR013785">
    <property type="entry name" value="Aldolase_TIM"/>
</dbReference>
<feature type="domain" description="Pyruvate carboxyltransferase" evidence="3">
    <location>
        <begin position="152"/>
        <end position="417"/>
    </location>
</feature>
<dbReference type="InterPro" id="IPR000891">
    <property type="entry name" value="PYR_CT"/>
</dbReference>
<feature type="compositionally biased region" description="Basic and acidic residues" evidence="2">
    <location>
        <begin position="8"/>
        <end position="22"/>
    </location>
</feature>
<reference evidence="4 5" key="1">
    <citation type="journal article" date="2019" name="Nat. Microbiol.">
        <title>Mediterranean grassland soil C-N compound turnover is dependent on rainfall and depth, and is mediated by genomically divergent microorganisms.</title>
        <authorList>
            <person name="Diamond S."/>
            <person name="Andeer P.F."/>
            <person name="Li Z."/>
            <person name="Crits-Christoph A."/>
            <person name="Burstein D."/>
            <person name="Anantharaman K."/>
            <person name="Lane K.R."/>
            <person name="Thomas B.C."/>
            <person name="Pan C."/>
            <person name="Northen T.R."/>
            <person name="Banfield J.F."/>
        </authorList>
    </citation>
    <scope>NUCLEOTIDE SEQUENCE [LARGE SCALE GENOMIC DNA]</scope>
    <source>
        <strain evidence="4">WS_1</strain>
    </source>
</reference>
<evidence type="ECO:0000313" key="5">
    <source>
        <dbReference type="Proteomes" id="UP000316292"/>
    </source>
</evidence>
<dbReference type="Pfam" id="PF00682">
    <property type="entry name" value="HMGL-like"/>
    <property type="match status" value="1"/>
</dbReference>
<proteinExistence type="predicted"/>
<comment type="caution">
    <text evidence="4">The sequence shown here is derived from an EMBL/GenBank/DDBJ whole genome shotgun (WGS) entry which is preliminary data.</text>
</comment>
<gene>
    <name evidence="4" type="ORF">E6K71_07620</name>
</gene>
<dbReference type="PANTHER" id="PTHR10277">
    <property type="entry name" value="HOMOCITRATE SYNTHASE-RELATED"/>
    <property type="match status" value="1"/>
</dbReference>
<dbReference type="SUPFAM" id="SSF51569">
    <property type="entry name" value="Aldolase"/>
    <property type="match status" value="1"/>
</dbReference>
<feature type="compositionally biased region" description="Basic and acidic residues" evidence="2">
    <location>
        <begin position="48"/>
        <end position="79"/>
    </location>
</feature>
<dbReference type="GO" id="GO:0009098">
    <property type="term" value="P:L-leucine biosynthetic process"/>
    <property type="evidence" value="ECO:0007669"/>
    <property type="project" value="TreeGrafter"/>
</dbReference>
<dbReference type="Gene3D" id="3.20.20.70">
    <property type="entry name" value="Aldolase class I"/>
    <property type="match status" value="1"/>
</dbReference>
<protein>
    <submittedName>
        <fullName evidence="4">2-isopropylmalate synthase</fullName>
    </submittedName>
</protein>
<accession>A0A538SA60</accession>
<dbReference type="PANTHER" id="PTHR10277:SF9">
    <property type="entry name" value="2-ISOPROPYLMALATE SYNTHASE 1, CHLOROPLASTIC-RELATED"/>
    <property type="match status" value="1"/>
</dbReference>
<evidence type="ECO:0000256" key="1">
    <source>
        <dbReference type="ARBA" id="ARBA00023211"/>
    </source>
</evidence>
<dbReference type="InterPro" id="IPR050073">
    <property type="entry name" value="2-IPM_HCS-like"/>
</dbReference>
<dbReference type="EMBL" id="VBOR01000082">
    <property type="protein sequence ID" value="TMQ48260.1"/>
    <property type="molecule type" value="Genomic_DNA"/>
</dbReference>
<dbReference type="AlphaFoldDB" id="A0A538SA60"/>
<feature type="compositionally biased region" description="Basic residues" evidence="2">
    <location>
        <begin position="99"/>
        <end position="111"/>
    </location>
</feature>